<evidence type="ECO:0000256" key="7">
    <source>
        <dbReference type="ARBA" id="ARBA00022968"/>
    </source>
</evidence>
<dbReference type="EnsemblMetazoa" id="CapteT65003">
    <property type="protein sequence ID" value="CapteP65003"/>
    <property type="gene ID" value="CapteG65003"/>
</dbReference>
<dbReference type="OMA" id="TCAICHA"/>
<dbReference type="Proteomes" id="UP000014760">
    <property type="component" value="Unassembled WGS sequence"/>
</dbReference>
<feature type="non-terminal residue" evidence="15">
    <location>
        <position position="1"/>
    </location>
</feature>
<dbReference type="UniPathway" id="UPA00378"/>
<dbReference type="HOGENOM" id="CLU_032075_3_0_1"/>
<keyword evidence="6 12" id="KW-0812">Transmembrane</keyword>
<feature type="non-terminal residue" evidence="15">
    <location>
        <position position="288"/>
    </location>
</feature>
<evidence type="ECO:0000256" key="3">
    <source>
        <dbReference type="ARBA" id="ARBA00008919"/>
    </source>
</evidence>
<evidence type="ECO:0000313" key="17">
    <source>
        <dbReference type="Proteomes" id="UP000014760"/>
    </source>
</evidence>
<dbReference type="EC" id="2.4.1.-" evidence="12"/>
<keyword evidence="10" id="KW-0472">Membrane</keyword>
<proteinExistence type="inferred from homology"/>
<keyword evidence="4 12" id="KW-0328">Glycosyltransferase</keyword>
<evidence type="ECO:0000259" key="13">
    <source>
        <dbReference type="Pfam" id="PF00852"/>
    </source>
</evidence>
<comment type="similarity">
    <text evidence="3 12">Belongs to the glycosyltransferase 10 family.</text>
</comment>
<feature type="domain" description="Fucosyltransferase C-terminal" evidence="13">
    <location>
        <begin position="102"/>
        <end position="286"/>
    </location>
</feature>
<evidence type="ECO:0000259" key="14">
    <source>
        <dbReference type="Pfam" id="PF17039"/>
    </source>
</evidence>
<evidence type="ECO:0000256" key="2">
    <source>
        <dbReference type="ARBA" id="ARBA00004922"/>
    </source>
</evidence>
<dbReference type="InterPro" id="IPR001503">
    <property type="entry name" value="Glyco_trans_10"/>
</dbReference>
<accession>R7VE89</accession>
<evidence type="ECO:0000256" key="8">
    <source>
        <dbReference type="ARBA" id="ARBA00022989"/>
    </source>
</evidence>
<reference evidence="17" key="1">
    <citation type="submission" date="2012-12" db="EMBL/GenBank/DDBJ databases">
        <authorList>
            <person name="Hellsten U."/>
            <person name="Grimwood J."/>
            <person name="Chapman J.A."/>
            <person name="Shapiro H."/>
            <person name="Aerts A."/>
            <person name="Otillar R.P."/>
            <person name="Terry A.Y."/>
            <person name="Boore J.L."/>
            <person name="Simakov O."/>
            <person name="Marletaz F."/>
            <person name="Cho S.-J."/>
            <person name="Edsinger-Gonzales E."/>
            <person name="Havlak P."/>
            <person name="Kuo D.-H."/>
            <person name="Larsson T."/>
            <person name="Lv J."/>
            <person name="Arendt D."/>
            <person name="Savage R."/>
            <person name="Osoegawa K."/>
            <person name="de Jong P."/>
            <person name="Lindberg D.R."/>
            <person name="Seaver E.C."/>
            <person name="Weisblat D.A."/>
            <person name="Putnam N.H."/>
            <person name="Grigoriev I.V."/>
            <person name="Rokhsar D.S."/>
        </authorList>
    </citation>
    <scope>NUCLEOTIDE SEQUENCE</scope>
    <source>
        <strain evidence="17">I ESC-2004</strain>
    </source>
</reference>
<dbReference type="EMBL" id="KB294417">
    <property type="protein sequence ID" value="ELU14611.1"/>
    <property type="molecule type" value="Genomic_DNA"/>
</dbReference>
<evidence type="ECO:0000313" key="15">
    <source>
        <dbReference type="EMBL" id="ELU14611.1"/>
    </source>
</evidence>
<dbReference type="EMBL" id="AMQN01000703">
    <property type="status" value="NOT_ANNOTATED_CDS"/>
    <property type="molecule type" value="Genomic_DNA"/>
</dbReference>
<evidence type="ECO:0000313" key="16">
    <source>
        <dbReference type="EnsemblMetazoa" id="CapteP65003"/>
    </source>
</evidence>
<keyword evidence="8" id="KW-1133">Transmembrane helix</keyword>
<dbReference type="GO" id="GO:0032580">
    <property type="term" value="C:Golgi cisterna membrane"/>
    <property type="evidence" value="ECO:0007669"/>
    <property type="project" value="UniProtKB-SubCell"/>
</dbReference>
<evidence type="ECO:0000256" key="11">
    <source>
        <dbReference type="ARBA" id="ARBA00023180"/>
    </source>
</evidence>
<protein>
    <recommendedName>
        <fullName evidence="12">Fucosyltransferase</fullName>
        <ecNumber evidence="12">2.4.1.-</ecNumber>
    </recommendedName>
</protein>
<dbReference type="InterPro" id="IPR038577">
    <property type="entry name" value="GT10-like_C_sf"/>
</dbReference>
<dbReference type="PANTHER" id="PTHR48438">
    <property type="entry name" value="ALPHA-(1,3)-FUCOSYLTRANSFERASE C-RELATED"/>
    <property type="match status" value="1"/>
</dbReference>
<evidence type="ECO:0000256" key="9">
    <source>
        <dbReference type="ARBA" id="ARBA00023034"/>
    </source>
</evidence>
<keyword evidence="9 12" id="KW-0333">Golgi apparatus</keyword>
<dbReference type="Gene3D" id="3.40.50.11660">
    <property type="entry name" value="Glycosyl transferase family 10, C-terminal domain"/>
    <property type="match status" value="1"/>
</dbReference>
<comment type="pathway">
    <text evidence="2">Protein modification; protein glycosylation.</text>
</comment>
<evidence type="ECO:0000256" key="12">
    <source>
        <dbReference type="RuleBase" id="RU003832"/>
    </source>
</evidence>
<feature type="domain" description="Fucosyltransferase N-terminal" evidence="14">
    <location>
        <begin position="1"/>
        <end position="74"/>
    </location>
</feature>
<dbReference type="Pfam" id="PF00852">
    <property type="entry name" value="Glyco_transf_10"/>
    <property type="match status" value="1"/>
</dbReference>
<dbReference type="GO" id="GO:0000139">
    <property type="term" value="C:Golgi membrane"/>
    <property type="evidence" value="ECO:0007669"/>
    <property type="project" value="UniProtKB-SubCell"/>
</dbReference>
<comment type="subcellular location">
    <subcellularLocation>
        <location evidence="1">Golgi apparatus membrane</location>
        <topology evidence="1">Single-pass type II membrane protein</topology>
    </subcellularLocation>
    <subcellularLocation>
        <location evidence="12">Golgi apparatus</location>
        <location evidence="12">Golgi stack membrane</location>
        <topology evidence="12">Single-pass type II membrane protein</topology>
    </subcellularLocation>
</comment>
<sequence>CVMLNNRSRINESDAVIFRGRRMSERPLPTNRISSQYWIFYEIEPPHKVYTHTNLSAYKETFNLTATYTSDSDFPNMSIPKCIINAKQLSQMKETNYAAEKTRKVQVAWMASVCRTQSNRQSFVNKLRNYIKVDVYGNCGEFSCKKTSPSGYEGKDDCVKTLLNGTRSYKFYLAFENSLCREYLTEKLWKLKNLNVVPVVMGGVDYSNILPPKSFIDVADYRDPKELAAILHHLDENDDEYNEYVARWRSIECLAWKRPFMPWHCTICQGLHQLKGRRQQVHDLTAFW</sequence>
<keyword evidence="11" id="KW-0325">Glycoprotein</keyword>
<dbReference type="InterPro" id="IPR031481">
    <property type="entry name" value="Glyco_tran_10_N"/>
</dbReference>
<reference evidence="16" key="3">
    <citation type="submission" date="2015-06" db="UniProtKB">
        <authorList>
            <consortium name="EnsemblMetazoa"/>
        </authorList>
    </citation>
    <scope>IDENTIFICATION</scope>
</reference>
<dbReference type="FunFam" id="3.40.50.11660:FF:000004">
    <property type="entry name" value="Glycoprotein 3-alpha-L-fucosyltransferase A"/>
    <property type="match status" value="1"/>
</dbReference>
<evidence type="ECO:0000256" key="4">
    <source>
        <dbReference type="ARBA" id="ARBA00022676"/>
    </source>
</evidence>
<dbReference type="SUPFAM" id="SSF53756">
    <property type="entry name" value="UDP-Glycosyltransferase/glycogen phosphorylase"/>
    <property type="match status" value="1"/>
</dbReference>
<evidence type="ECO:0000256" key="6">
    <source>
        <dbReference type="ARBA" id="ARBA00022692"/>
    </source>
</evidence>
<dbReference type="InterPro" id="IPR055270">
    <property type="entry name" value="Glyco_tran_10_C"/>
</dbReference>
<evidence type="ECO:0000256" key="5">
    <source>
        <dbReference type="ARBA" id="ARBA00022679"/>
    </source>
</evidence>
<evidence type="ECO:0000256" key="10">
    <source>
        <dbReference type="ARBA" id="ARBA00023136"/>
    </source>
</evidence>
<dbReference type="AlphaFoldDB" id="R7VE89"/>
<dbReference type="Pfam" id="PF17039">
    <property type="entry name" value="Glyco_tran_10_N"/>
    <property type="match status" value="1"/>
</dbReference>
<gene>
    <name evidence="15" type="ORF">CAPTEDRAFT_65003</name>
</gene>
<reference evidence="15 17" key="2">
    <citation type="journal article" date="2013" name="Nature">
        <title>Insights into bilaterian evolution from three spiralian genomes.</title>
        <authorList>
            <person name="Simakov O."/>
            <person name="Marletaz F."/>
            <person name="Cho S.J."/>
            <person name="Edsinger-Gonzales E."/>
            <person name="Havlak P."/>
            <person name="Hellsten U."/>
            <person name="Kuo D.H."/>
            <person name="Larsson T."/>
            <person name="Lv J."/>
            <person name="Arendt D."/>
            <person name="Savage R."/>
            <person name="Osoegawa K."/>
            <person name="de Jong P."/>
            <person name="Grimwood J."/>
            <person name="Chapman J.A."/>
            <person name="Shapiro H."/>
            <person name="Aerts A."/>
            <person name="Otillar R.P."/>
            <person name="Terry A.Y."/>
            <person name="Boore J.L."/>
            <person name="Grigoriev I.V."/>
            <person name="Lindberg D.R."/>
            <person name="Seaver E.C."/>
            <person name="Weisblat D.A."/>
            <person name="Putnam N.H."/>
            <person name="Rokhsar D.S."/>
        </authorList>
    </citation>
    <scope>NUCLEOTIDE SEQUENCE</scope>
    <source>
        <strain evidence="15 17">I ESC-2004</strain>
    </source>
</reference>
<keyword evidence="17" id="KW-1185">Reference proteome</keyword>
<dbReference type="OrthoDB" id="427096at2759"/>
<dbReference type="GO" id="GO:0008417">
    <property type="term" value="F:fucosyltransferase activity"/>
    <property type="evidence" value="ECO:0007669"/>
    <property type="project" value="InterPro"/>
</dbReference>
<organism evidence="15">
    <name type="scientific">Capitella teleta</name>
    <name type="common">Polychaete worm</name>
    <dbReference type="NCBI Taxonomy" id="283909"/>
    <lineage>
        <taxon>Eukaryota</taxon>
        <taxon>Metazoa</taxon>
        <taxon>Spiralia</taxon>
        <taxon>Lophotrochozoa</taxon>
        <taxon>Annelida</taxon>
        <taxon>Polychaeta</taxon>
        <taxon>Sedentaria</taxon>
        <taxon>Scolecida</taxon>
        <taxon>Capitellidae</taxon>
        <taxon>Capitella</taxon>
    </lineage>
</organism>
<dbReference type="PANTHER" id="PTHR48438:SF1">
    <property type="entry name" value="ALPHA-(1,3)-FUCOSYLTRANSFERASE C-RELATED"/>
    <property type="match status" value="1"/>
</dbReference>
<keyword evidence="5 12" id="KW-0808">Transferase</keyword>
<keyword evidence="7" id="KW-0735">Signal-anchor</keyword>
<name>R7VE89_CAPTE</name>
<evidence type="ECO:0000256" key="1">
    <source>
        <dbReference type="ARBA" id="ARBA00004323"/>
    </source>
</evidence>